<comment type="cofactor">
    <cofactor evidence="1">
        <name>FAD</name>
        <dbReference type="ChEBI" id="CHEBI:57692"/>
    </cofactor>
</comment>
<dbReference type="OrthoDB" id="7849608at2"/>
<dbReference type="Pfam" id="PF01593">
    <property type="entry name" value="Amino_oxidase"/>
    <property type="match status" value="1"/>
</dbReference>
<dbReference type="AlphaFoldDB" id="A0A161XKV8"/>
<comment type="caution">
    <text evidence="5">The sequence shown here is derived from an EMBL/GenBank/DDBJ whole genome shotgun (WGS) entry which is preliminary data.</text>
</comment>
<sequence>MAGTGTPALGPRVAVIGGGLAGITAALGCADARCPVTLFESRSWLGGLTYSFSRDGLWVDNGQHVFLRCCTRYRALLARLGVENDVHLQRRLDIPVHDADTAGRLRRLPLPAPLHLGWALLRYPWLSAADRARFVRAALALRAVDVTDPRTDTVSFGDWLRAHGQRRATIDSLWDLVGIATLNAHADDASLALAATVFQIGLLTRADAADIGWSRIPLRRLHGDAARSALTAAGATVRTGAKVTALERTPTGWTVVADGIATEVDAVVLAVPHEAAAALLPAGAVDLPPDWAAALGHSPIVNVHVVYDRPVLPEPFRAGVGTAAQWVFDRTPASGLDDGQYLAISVSAADEFIDRPTAELRERFLPALHRLLPAARAARVREFFVTRERHATFRPAPGTARLRPGPRTALPGLYLAGAWTDTGWPATMEGAVRSGESAAAHLVSDVPAISDNSSTPISEVFR</sequence>
<organism evidence="5 6">
    <name type="scientific">Nocardia terpenica</name>
    <dbReference type="NCBI Taxonomy" id="455432"/>
    <lineage>
        <taxon>Bacteria</taxon>
        <taxon>Bacillati</taxon>
        <taxon>Actinomycetota</taxon>
        <taxon>Actinomycetes</taxon>
        <taxon>Mycobacteriales</taxon>
        <taxon>Nocardiaceae</taxon>
        <taxon>Nocardia</taxon>
    </lineage>
</organism>
<name>A0A161XKV8_9NOCA</name>
<evidence type="ECO:0000313" key="5">
    <source>
        <dbReference type="EMBL" id="KZM74538.1"/>
    </source>
</evidence>
<dbReference type="InterPro" id="IPR017830">
    <property type="entry name" value="SQase_HpnE"/>
</dbReference>
<evidence type="ECO:0000256" key="2">
    <source>
        <dbReference type="ARBA" id="ARBA00023002"/>
    </source>
</evidence>
<protein>
    <submittedName>
        <fullName evidence="5">Phytoene dehydrogenase</fullName>
    </submittedName>
</protein>
<keyword evidence="2" id="KW-0560">Oxidoreductase</keyword>
<dbReference type="PANTHER" id="PTHR42923:SF47">
    <property type="entry name" value="BLR3003 PROTEIN"/>
    <property type="match status" value="1"/>
</dbReference>
<dbReference type="Proteomes" id="UP000076512">
    <property type="component" value="Unassembled WGS sequence"/>
</dbReference>
<dbReference type="GO" id="GO:0016491">
    <property type="term" value="F:oxidoreductase activity"/>
    <property type="evidence" value="ECO:0007669"/>
    <property type="project" value="UniProtKB-KW"/>
</dbReference>
<evidence type="ECO:0000259" key="4">
    <source>
        <dbReference type="Pfam" id="PF01593"/>
    </source>
</evidence>
<dbReference type="EMBL" id="LWGR01000005">
    <property type="protein sequence ID" value="KZM74538.1"/>
    <property type="molecule type" value="Genomic_DNA"/>
</dbReference>
<accession>A0A161XKV8</accession>
<dbReference type="STRING" id="455432.AWN90_24895"/>
<evidence type="ECO:0000313" key="6">
    <source>
        <dbReference type="Proteomes" id="UP000076512"/>
    </source>
</evidence>
<dbReference type="InterPro" id="IPR001613">
    <property type="entry name" value="Flavin_amine_oxidase"/>
</dbReference>
<dbReference type="Gene3D" id="3.50.50.60">
    <property type="entry name" value="FAD/NAD(P)-binding domain"/>
    <property type="match status" value="1"/>
</dbReference>
<gene>
    <name evidence="5" type="ORF">AWN90_24895</name>
</gene>
<dbReference type="NCBIfam" id="TIGR03467">
    <property type="entry name" value="HpnE"/>
    <property type="match status" value="1"/>
</dbReference>
<evidence type="ECO:0000256" key="3">
    <source>
        <dbReference type="PIRSR" id="PIRSR601613-1"/>
    </source>
</evidence>
<proteinExistence type="predicted"/>
<reference evidence="5 6" key="1">
    <citation type="submission" date="2016-04" db="EMBL/GenBank/DDBJ databases">
        <authorList>
            <person name="Evans L.H."/>
            <person name="Alamgir A."/>
            <person name="Owens N."/>
            <person name="Weber N.D."/>
            <person name="Virtaneva K."/>
            <person name="Barbian K."/>
            <person name="Babar A."/>
            <person name="Rosenke K."/>
        </authorList>
    </citation>
    <scope>NUCLEOTIDE SEQUENCE [LARGE SCALE GENOMIC DNA]</scope>
    <source>
        <strain evidence="5 6">IFM 0406</strain>
    </source>
</reference>
<dbReference type="PRINTS" id="PR00757">
    <property type="entry name" value="AMINEOXDASEF"/>
</dbReference>
<keyword evidence="6" id="KW-1185">Reference proteome</keyword>
<dbReference type="SUPFAM" id="SSF51905">
    <property type="entry name" value="FAD/NAD(P)-binding domain"/>
    <property type="match status" value="1"/>
</dbReference>
<dbReference type="InterPro" id="IPR050464">
    <property type="entry name" value="Zeta_carotene_desat/Oxidored"/>
</dbReference>
<dbReference type="InterPro" id="IPR036188">
    <property type="entry name" value="FAD/NAD-bd_sf"/>
</dbReference>
<dbReference type="InterPro" id="IPR002937">
    <property type="entry name" value="Amino_oxidase"/>
</dbReference>
<evidence type="ECO:0000256" key="1">
    <source>
        <dbReference type="ARBA" id="ARBA00001974"/>
    </source>
</evidence>
<dbReference type="PANTHER" id="PTHR42923">
    <property type="entry name" value="PROTOPORPHYRINOGEN OXIDASE"/>
    <property type="match status" value="1"/>
</dbReference>
<feature type="domain" description="Amine oxidase" evidence="4">
    <location>
        <begin position="20"/>
        <end position="442"/>
    </location>
</feature>
<feature type="binding site" evidence="3">
    <location>
        <position position="243"/>
    </location>
    <ligand>
        <name>FAD</name>
        <dbReference type="ChEBI" id="CHEBI:57692"/>
    </ligand>
</feature>